<gene>
    <name evidence="2" type="ORF">PH603_11515</name>
</gene>
<reference evidence="2" key="1">
    <citation type="submission" date="2023-01" db="EMBL/GenBank/DDBJ databases">
        <title>The genome sequence of Kordiimonadaceae bacterium 6D33.</title>
        <authorList>
            <person name="Liu Y."/>
        </authorList>
    </citation>
    <scope>NUCLEOTIDE SEQUENCE</scope>
    <source>
        <strain evidence="2">6D33</strain>
    </source>
</reference>
<proteinExistence type="predicted"/>
<feature type="transmembrane region" description="Helical" evidence="1">
    <location>
        <begin position="188"/>
        <end position="215"/>
    </location>
</feature>
<protein>
    <submittedName>
        <fullName evidence="2">DUF599 domain-containing protein</fullName>
    </submittedName>
</protein>
<dbReference type="AlphaFoldDB" id="A0AAE9XTN7"/>
<keyword evidence="1" id="KW-1133">Transmembrane helix</keyword>
<dbReference type="RefSeq" id="WP_289502675.1">
    <property type="nucleotide sequence ID" value="NZ_CP116805.1"/>
</dbReference>
<dbReference type="Pfam" id="PF04654">
    <property type="entry name" value="DUF599"/>
    <property type="match status" value="1"/>
</dbReference>
<feature type="transmembrane region" description="Helical" evidence="1">
    <location>
        <begin position="116"/>
        <end position="133"/>
    </location>
</feature>
<feature type="transmembrane region" description="Helical" evidence="1">
    <location>
        <begin position="77"/>
        <end position="96"/>
    </location>
</feature>
<evidence type="ECO:0000256" key="1">
    <source>
        <dbReference type="SAM" id="Phobius"/>
    </source>
</evidence>
<evidence type="ECO:0000313" key="3">
    <source>
        <dbReference type="Proteomes" id="UP001217500"/>
    </source>
</evidence>
<keyword evidence="1" id="KW-0812">Transmembrane</keyword>
<dbReference type="Proteomes" id="UP001217500">
    <property type="component" value="Chromosome"/>
</dbReference>
<organism evidence="2 3">
    <name type="scientific">Gimibacter soli</name>
    <dbReference type="NCBI Taxonomy" id="3024400"/>
    <lineage>
        <taxon>Bacteria</taxon>
        <taxon>Pseudomonadati</taxon>
        <taxon>Pseudomonadota</taxon>
        <taxon>Alphaproteobacteria</taxon>
        <taxon>Kordiimonadales</taxon>
        <taxon>Temperatibacteraceae</taxon>
        <taxon>Gimibacter</taxon>
    </lineage>
</organism>
<feature type="transmembrane region" description="Helical" evidence="1">
    <location>
        <begin position="15"/>
        <end position="35"/>
    </location>
</feature>
<dbReference type="InterPro" id="IPR006747">
    <property type="entry name" value="DUF599"/>
</dbReference>
<sequence>MDRLLAIFSLSDYEALAFFLFVWAGYTLLTDASFLRPRSIAAAMERQRQRWFEEAFRRDLRILDTGILQILMSGMNMFASTSIIVIGGLFAAMGYNEALAGALARMPFATPSSPEQLMVKLAVLLAIFIYAFFKFAWAIRLSHYCAILLGGFGFALAEPSEADQQRVAAAARLNTLCGLHFNRGIRAIFFGLATVGWFIGPVFYVASTLFILAILARREFGSAAAAAVKSL</sequence>
<name>A0AAE9XTN7_9PROT</name>
<accession>A0AAE9XTN7</accession>
<keyword evidence="3" id="KW-1185">Reference proteome</keyword>
<dbReference type="KEGG" id="gso:PH603_11515"/>
<dbReference type="EMBL" id="CP116805">
    <property type="protein sequence ID" value="WCL53163.1"/>
    <property type="molecule type" value="Genomic_DNA"/>
</dbReference>
<evidence type="ECO:0000313" key="2">
    <source>
        <dbReference type="EMBL" id="WCL53163.1"/>
    </source>
</evidence>
<keyword evidence="1" id="KW-0472">Membrane</keyword>